<sequence>MRTHWLCRSGFAKESQGNNMASNCSAHCCGCALANENNEDKAFLSSS</sequence>
<accession>A0A090QLE3</accession>
<comment type="caution">
    <text evidence="1">The sequence shown here is derived from an EMBL/GenBank/DDBJ whole genome shotgun (WGS) entry which is preliminary data.</text>
</comment>
<reference evidence="1 2" key="1">
    <citation type="journal article" date="2014" name="Genome Announc.">
        <title>Draft Genome Sequences of Two Vibrionaceae Species, Vibrio ponticus C121 and Photobacterium aphoticum C119, Isolated as Coral Reef Microbiota.</title>
        <authorList>
            <person name="Al-saari N."/>
            <person name="Meirelles P.M."/>
            <person name="Mino S."/>
            <person name="Suda W."/>
            <person name="Oshima K."/>
            <person name="Hattori M."/>
            <person name="Ohkuma M."/>
            <person name="Thompson F.L."/>
            <person name="Gomez-Gil B."/>
            <person name="Sawabe T."/>
            <person name="Sawabe T."/>
        </authorList>
    </citation>
    <scope>NUCLEOTIDE SEQUENCE [LARGE SCALE GENOMIC DNA]</scope>
    <source>
        <strain evidence="1 2">JCM 19237</strain>
    </source>
</reference>
<name>A0A090QLE3_9GAMM</name>
<evidence type="ECO:0000313" key="1">
    <source>
        <dbReference type="EMBL" id="GAL02634.1"/>
    </source>
</evidence>
<proteinExistence type="predicted"/>
<protein>
    <submittedName>
        <fullName evidence="1">Uncharacterized protein</fullName>
    </submittedName>
</protein>
<dbReference type="AlphaFoldDB" id="A0A090QLE3"/>
<organism evidence="1 2">
    <name type="scientific">Photobacterium aphoticum</name>
    <dbReference type="NCBI Taxonomy" id="754436"/>
    <lineage>
        <taxon>Bacteria</taxon>
        <taxon>Pseudomonadati</taxon>
        <taxon>Pseudomonadota</taxon>
        <taxon>Gammaproteobacteria</taxon>
        <taxon>Vibrionales</taxon>
        <taxon>Vibrionaceae</taxon>
        <taxon>Photobacterium</taxon>
    </lineage>
</organism>
<dbReference type="EMBL" id="BBMN01000001">
    <property type="protein sequence ID" value="GAL02634.1"/>
    <property type="molecule type" value="Genomic_DNA"/>
</dbReference>
<gene>
    <name evidence="1" type="ORF">JCM19237_5527</name>
</gene>
<evidence type="ECO:0000313" key="2">
    <source>
        <dbReference type="Proteomes" id="UP000029227"/>
    </source>
</evidence>
<dbReference type="Proteomes" id="UP000029227">
    <property type="component" value="Unassembled WGS sequence"/>
</dbReference>